<sequence>MADVRTERSGPLALLIGFGCFVVFETVVFFLLRWLVSGLGESNQYQPENTITANWVKTSVFLLLHLILLVVAVLTISNALPRRFRGQIMGWFYLALVTMFLLLWPLFE</sequence>
<comment type="caution">
    <text evidence="2">The sequence shown here is derived from an EMBL/GenBank/DDBJ whole genome shotgun (WGS) entry which is preliminary data.</text>
</comment>
<evidence type="ECO:0000313" key="3">
    <source>
        <dbReference type="Proteomes" id="UP001500454"/>
    </source>
</evidence>
<feature type="transmembrane region" description="Helical" evidence="1">
    <location>
        <begin position="88"/>
        <end position="107"/>
    </location>
</feature>
<keyword evidence="1" id="KW-0812">Transmembrane</keyword>
<keyword evidence="1" id="KW-1133">Transmembrane helix</keyword>
<dbReference type="Proteomes" id="UP001500454">
    <property type="component" value="Unassembled WGS sequence"/>
</dbReference>
<feature type="transmembrane region" description="Helical" evidence="1">
    <location>
        <begin position="12"/>
        <end position="35"/>
    </location>
</feature>
<protein>
    <submittedName>
        <fullName evidence="2">Uncharacterized protein</fullName>
    </submittedName>
</protein>
<keyword evidence="1" id="KW-0472">Membrane</keyword>
<name>A0ABP8JH45_9BACT</name>
<evidence type="ECO:0000313" key="2">
    <source>
        <dbReference type="EMBL" id="GAA4390652.1"/>
    </source>
</evidence>
<keyword evidence="3" id="KW-1185">Reference proteome</keyword>
<dbReference type="PROSITE" id="PS51257">
    <property type="entry name" value="PROKAR_LIPOPROTEIN"/>
    <property type="match status" value="1"/>
</dbReference>
<evidence type="ECO:0000256" key="1">
    <source>
        <dbReference type="SAM" id="Phobius"/>
    </source>
</evidence>
<reference evidence="3" key="1">
    <citation type="journal article" date="2019" name="Int. J. Syst. Evol. Microbiol.">
        <title>The Global Catalogue of Microorganisms (GCM) 10K type strain sequencing project: providing services to taxonomists for standard genome sequencing and annotation.</title>
        <authorList>
            <consortium name="The Broad Institute Genomics Platform"/>
            <consortium name="The Broad Institute Genome Sequencing Center for Infectious Disease"/>
            <person name="Wu L."/>
            <person name="Ma J."/>
        </authorList>
    </citation>
    <scope>NUCLEOTIDE SEQUENCE [LARGE SCALE GENOMIC DNA]</scope>
    <source>
        <strain evidence="3">JCM 17924</strain>
    </source>
</reference>
<dbReference type="EMBL" id="BAABHA010000015">
    <property type="protein sequence ID" value="GAA4390652.1"/>
    <property type="molecule type" value="Genomic_DNA"/>
</dbReference>
<gene>
    <name evidence="2" type="ORF">GCM10023186_39060</name>
</gene>
<dbReference type="RefSeq" id="WP_345226976.1">
    <property type="nucleotide sequence ID" value="NZ_BAABHA010000015.1"/>
</dbReference>
<proteinExistence type="predicted"/>
<organism evidence="2 3">
    <name type="scientific">Hymenobacter koreensis</name>
    <dbReference type="NCBI Taxonomy" id="1084523"/>
    <lineage>
        <taxon>Bacteria</taxon>
        <taxon>Pseudomonadati</taxon>
        <taxon>Bacteroidota</taxon>
        <taxon>Cytophagia</taxon>
        <taxon>Cytophagales</taxon>
        <taxon>Hymenobacteraceae</taxon>
        <taxon>Hymenobacter</taxon>
    </lineage>
</organism>
<feature type="transmembrane region" description="Helical" evidence="1">
    <location>
        <begin position="55"/>
        <end position="76"/>
    </location>
</feature>
<accession>A0ABP8JH45</accession>